<feature type="domain" description="Fe/B12 periplasmic-binding" evidence="8">
    <location>
        <begin position="72"/>
        <end position="331"/>
    </location>
</feature>
<evidence type="ECO:0000256" key="6">
    <source>
        <dbReference type="SAM" id="MobiDB-lite"/>
    </source>
</evidence>
<evidence type="ECO:0000313" key="10">
    <source>
        <dbReference type="Proteomes" id="UP001575622"/>
    </source>
</evidence>
<keyword evidence="5" id="KW-0175">Coiled coil</keyword>
<dbReference type="Pfam" id="PF01497">
    <property type="entry name" value="Peripla_BP_2"/>
    <property type="match status" value="1"/>
</dbReference>
<organism evidence="9 10">
    <name type="scientific">Paenibacillus oleatilyticus</name>
    <dbReference type="NCBI Taxonomy" id="2594886"/>
    <lineage>
        <taxon>Bacteria</taxon>
        <taxon>Bacillati</taxon>
        <taxon>Bacillota</taxon>
        <taxon>Bacilli</taxon>
        <taxon>Bacillales</taxon>
        <taxon>Paenibacillaceae</taxon>
        <taxon>Paenibacillus</taxon>
    </lineage>
</organism>
<dbReference type="PANTHER" id="PTHR30532:SF10">
    <property type="entry name" value="IRON-UPTAKE SYSTEM-BINDING PROTEIN"/>
    <property type="match status" value="1"/>
</dbReference>
<evidence type="ECO:0000313" key="9">
    <source>
        <dbReference type="EMBL" id="MFB0841561.1"/>
    </source>
</evidence>
<reference evidence="9 10" key="1">
    <citation type="submission" date="2024-09" db="EMBL/GenBank/DDBJ databases">
        <authorList>
            <person name="Makale K.P.P."/>
            <person name="Makhzoum A."/>
            <person name="Rantong G."/>
            <person name="Rahube T.O."/>
        </authorList>
    </citation>
    <scope>NUCLEOTIDE SEQUENCE [LARGE SCALE GENOMIC DNA]</scope>
    <source>
        <strain evidence="9 10">KM_D13</strain>
    </source>
</reference>
<evidence type="ECO:0000256" key="5">
    <source>
        <dbReference type="SAM" id="Coils"/>
    </source>
</evidence>
<name>A0ABV4UWN9_9BACL</name>
<dbReference type="CDD" id="cd01138">
    <property type="entry name" value="FeuA"/>
    <property type="match status" value="1"/>
</dbReference>
<dbReference type="EMBL" id="JBHDLN010000002">
    <property type="protein sequence ID" value="MFB0841561.1"/>
    <property type="molecule type" value="Genomic_DNA"/>
</dbReference>
<accession>A0ABV4UWN9</accession>
<dbReference type="InterPro" id="IPR051313">
    <property type="entry name" value="Bact_iron-sidero_bind"/>
</dbReference>
<evidence type="ECO:0000256" key="2">
    <source>
        <dbReference type="ARBA" id="ARBA00008814"/>
    </source>
</evidence>
<comment type="subcellular location">
    <subcellularLocation>
        <location evidence="1">Cell envelope</location>
    </subcellularLocation>
</comment>
<dbReference type="PROSITE" id="PS51257">
    <property type="entry name" value="PROKAR_LIPOPROTEIN"/>
    <property type="match status" value="1"/>
</dbReference>
<keyword evidence="4 7" id="KW-0732">Signal</keyword>
<dbReference type="PROSITE" id="PS50983">
    <property type="entry name" value="FE_B12_PBP"/>
    <property type="match status" value="1"/>
</dbReference>
<dbReference type="RefSeq" id="WP_373949071.1">
    <property type="nucleotide sequence ID" value="NZ_JBHDLN010000002.1"/>
</dbReference>
<feature type="region of interest" description="Disordered" evidence="6">
    <location>
        <begin position="26"/>
        <end position="48"/>
    </location>
</feature>
<evidence type="ECO:0000256" key="4">
    <source>
        <dbReference type="ARBA" id="ARBA00022729"/>
    </source>
</evidence>
<sequence>MLKRRWSGIGAAALLALALSACGTAGQGKEQPTASTGTEKPAAATKDAAAPATKTIKYLGKDYTVPGKTDRIVIAGAMEAMEDALVLGVKPVGAITVGGKFPKMFESITQGVESTGEKMQPNIEGILKMKPDVILGSSKFPPEMAEKLAKVAPTFPVSHISTNWEANLLLLGELTGKQEQAKQVLQKYKEDVTAAKAKLGDRLKDKKVVSLRVRTGNLYIYPEGVFFNASLYADLGFTAPPEVKAAKAQELISIEKFSEMNPDYIFLQFSEDENKDTPKALEELQKNPIWQSIHAVKNGKVFVNVVDPLGQGGTSWSKIQFLKAAVEKLAS</sequence>
<keyword evidence="10" id="KW-1185">Reference proteome</keyword>
<protein>
    <submittedName>
        <fullName evidence="9">Iron-hydroxamate ABC transporter substrate-binding protein</fullName>
    </submittedName>
</protein>
<evidence type="ECO:0000259" key="8">
    <source>
        <dbReference type="PROSITE" id="PS50983"/>
    </source>
</evidence>
<dbReference type="Gene3D" id="3.40.50.1980">
    <property type="entry name" value="Nitrogenase molybdenum iron protein domain"/>
    <property type="match status" value="2"/>
</dbReference>
<dbReference type="SUPFAM" id="SSF53807">
    <property type="entry name" value="Helical backbone' metal receptor"/>
    <property type="match status" value="1"/>
</dbReference>
<feature type="chain" id="PRO_5047144510" evidence="7">
    <location>
        <begin position="26"/>
        <end position="331"/>
    </location>
</feature>
<keyword evidence="3" id="KW-0813">Transport</keyword>
<feature type="signal peptide" evidence="7">
    <location>
        <begin position="1"/>
        <end position="25"/>
    </location>
</feature>
<evidence type="ECO:0000256" key="3">
    <source>
        <dbReference type="ARBA" id="ARBA00022448"/>
    </source>
</evidence>
<proteinExistence type="inferred from homology"/>
<feature type="coiled-coil region" evidence="5">
    <location>
        <begin position="171"/>
        <end position="198"/>
    </location>
</feature>
<dbReference type="PANTHER" id="PTHR30532">
    <property type="entry name" value="IRON III DICITRATE-BINDING PERIPLASMIC PROTEIN"/>
    <property type="match status" value="1"/>
</dbReference>
<gene>
    <name evidence="9" type="ORF">ACEU3E_05225</name>
</gene>
<dbReference type="Proteomes" id="UP001575622">
    <property type="component" value="Unassembled WGS sequence"/>
</dbReference>
<evidence type="ECO:0000256" key="1">
    <source>
        <dbReference type="ARBA" id="ARBA00004196"/>
    </source>
</evidence>
<comment type="caution">
    <text evidence="9">The sequence shown here is derived from an EMBL/GenBank/DDBJ whole genome shotgun (WGS) entry which is preliminary data.</text>
</comment>
<dbReference type="InterPro" id="IPR002491">
    <property type="entry name" value="ABC_transptr_periplasmic_BD"/>
</dbReference>
<evidence type="ECO:0000256" key="7">
    <source>
        <dbReference type="SAM" id="SignalP"/>
    </source>
</evidence>
<comment type="similarity">
    <text evidence="2">Belongs to the bacterial solute-binding protein 8 family.</text>
</comment>